<proteinExistence type="inferred from homology"/>
<dbReference type="Gene3D" id="1.20.58.1030">
    <property type="match status" value="1"/>
</dbReference>
<dbReference type="eggNOG" id="KOG3303">
    <property type="taxonomic scope" value="Eukaryota"/>
</dbReference>
<organism evidence="7 8">
    <name type="scientific">Bursaphelenchus xylophilus</name>
    <name type="common">Pinewood nematode worm</name>
    <name type="synonym">Aphelenchoides xylophilus</name>
    <dbReference type="NCBI Taxonomy" id="6326"/>
    <lineage>
        <taxon>Eukaryota</taxon>
        <taxon>Metazoa</taxon>
        <taxon>Ecdysozoa</taxon>
        <taxon>Nematoda</taxon>
        <taxon>Chromadorea</taxon>
        <taxon>Rhabditida</taxon>
        <taxon>Tylenchina</taxon>
        <taxon>Tylenchomorpha</taxon>
        <taxon>Aphelenchoidea</taxon>
        <taxon>Aphelenchoididae</taxon>
        <taxon>Bursaphelenchus</taxon>
    </lineage>
</organism>
<feature type="domain" description="GINS subunit" evidence="6">
    <location>
        <begin position="103"/>
        <end position="192"/>
    </location>
</feature>
<dbReference type="Proteomes" id="UP000095284">
    <property type="component" value="Unplaced"/>
</dbReference>
<reference evidence="8" key="1">
    <citation type="submission" date="2016-11" db="UniProtKB">
        <authorList>
            <consortium name="WormBaseParasite"/>
        </authorList>
    </citation>
    <scope>IDENTIFICATION</scope>
</reference>
<comment type="subunit">
    <text evidence="5">Component of the GINS complex.</text>
</comment>
<evidence type="ECO:0000313" key="7">
    <source>
        <dbReference type="Proteomes" id="UP000095284"/>
    </source>
</evidence>
<evidence type="ECO:0000259" key="6">
    <source>
        <dbReference type="Pfam" id="PF05916"/>
    </source>
</evidence>
<comment type="similarity">
    <text evidence="2 5">Belongs to the GINS1/PSF1 family.</text>
</comment>
<evidence type="ECO:0000313" key="8">
    <source>
        <dbReference type="WBParaSite" id="BXY_0575800.1"/>
    </source>
</evidence>
<dbReference type="InterPro" id="IPR005339">
    <property type="entry name" value="GINS_Psf1"/>
</dbReference>
<name>A0A1I7RYE1_BURXY</name>
<evidence type="ECO:0000256" key="4">
    <source>
        <dbReference type="ARBA" id="ARBA00023242"/>
    </source>
</evidence>
<dbReference type="PANTHER" id="PTHR12914:SF2">
    <property type="entry name" value="DNA REPLICATION COMPLEX GINS PROTEIN PSF1"/>
    <property type="match status" value="1"/>
</dbReference>
<keyword evidence="4 5" id="KW-0539">Nucleus</keyword>
<comment type="subcellular location">
    <subcellularLocation>
        <location evidence="1 5">Nucleus</location>
    </subcellularLocation>
</comment>
<evidence type="ECO:0000256" key="5">
    <source>
        <dbReference type="RuleBase" id="RU368085"/>
    </source>
</evidence>
<comment type="function">
    <text evidence="5">Required for correct functioning of the GINS complex, a complex that plays an essential role in the initiation of DNA replication, and progression of DNA replication forks. GINS complex seems to bind preferentially to single-stranded DNA.</text>
</comment>
<dbReference type="WBParaSite" id="BXY_0575800.1">
    <property type="protein sequence ID" value="BXY_0575800.1"/>
    <property type="gene ID" value="BXY_0575800"/>
</dbReference>
<protein>
    <recommendedName>
        <fullName evidence="5">DNA replication complex GINS protein PSF1</fullName>
    </recommendedName>
</protein>
<evidence type="ECO:0000256" key="2">
    <source>
        <dbReference type="ARBA" id="ARBA00006677"/>
    </source>
</evidence>
<sequence length="263" mass="30495">MFEDLVLRLFLLPLPPRASREEEEGQMQKARMGNESANRLMKVAHWPLSMTEENKNGSDEILTPIDKIIETIKELQSDLEFLPPFRDDVVTVCVEEIKRLYELNDEAIQNTRNTTNSADSPEFQIIRIRQEMMERIKRTTYAYLNERIKRIKEFKWTHAGALSSVFQANMSDKEKLWLKEYTGSLFSFQQNIGKAVDEETDGVNLIDAMYPPKNNLVPVSVLHDYGEIETIDGVVVVMKAKTVHCIPRIDIEPLIRKEIIRLL</sequence>
<dbReference type="GO" id="GO:1902983">
    <property type="term" value="P:DNA strand elongation involved in mitotic DNA replication"/>
    <property type="evidence" value="ECO:0007669"/>
    <property type="project" value="TreeGrafter"/>
</dbReference>
<dbReference type="CDD" id="cd11710">
    <property type="entry name" value="GINS_A_psf1"/>
    <property type="match status" value="1"/>
</dbReference>
<accession>A0A1I7RYE1</accession>
<dbReference type="Pfam" id="PF05916">
    <property type="entry name" value="Sld5"/>
    <property type="match status" value="1"/>
</dbReference>
<dbReference type="PANTHER" id="PTHR12914">
    <property type="entry name" value="PARTNER OF SLD5"/>
    <property type="match status" value="1"/>
</dbReference>
<evidence type="ECO:0000256" key="1">
    <source>
        <dbReference type="ARBA" id="ARBA00004123"/>
    </source>
</evidence>
<dbReference type="InterPro" id="IPR036224">
    <property type="entry name" value="GINS_bundle-like_dom_sf"/>
</dbReference>
<dbReference type="GO" id="GO:0000811">
    <property type="term" value="C:GINS complex"/>
    <property type="evidence" value="ECO:0007669"/>
    <property type="project" value="UniProtKB-UniRule"/>
</dbReference>
<dbReference type="AlphaFoldDB" id="A0A1I7RYE1"/>
<keyword evidence="3 5" id="KW-0235">DNA replication</keyword>
<dbReference type="InterPro" id="IPR021151">
    <property type="entry name" value="GINS_A"/>
</dbReference>
<evidence type="ECO:0000256" key="3">
    <source>
        <dbReference type="ARBA" id="ARBA00022705"/>
    </source>
</evidence>
<dbReference type="SUPFAM" id="SSF158573">
    <property type="entry name" value="GINS helical bundle-like"/>
    <property type="match status" value="1"/>
</dbReference>